<dbReference type="InterPro" id="IPR001138">
    <property type="entry name" value="Zn2Cys6_DnaBD"/>
</dbReference>
<gene>
    <name evidence="8" type="ORF">C8Q71DRAFT_754235</name>
</gene>
<dbReference type="Proteomes" id="UP000814176">
    <property type="component" value="Unassembled WGS sequence"/>
</dbReference>
<evidence type="ECO:0000256" key="3">
    <source>
        <dbReference type="ARBA" id="ARBA00023015"/>
    </source>
</evidence>
<dbReference type="PANTHER" id="PTHR47338">
    <property type="entry name" value="ZN(II)2CYS6 TRANSCRIPTION FACTOR (EUROFUNG)-RELATED"/>
    <property type="match status" value="1"/>
</dbReference>
<dbReference type="PROSITE" id="PS50048">
    <property type="entry name" value="ZN2_CY6_FUNGAL_2"/>
    <property type="match status" value="1"/>
</dbReference>
<dbReference type="SUPFAM" id="SSF57701">
    <property type="entry name" value="Zn2/Cys6 DNA-binding domain"/>
    <property type="match status" value="1"/>
</dbReference>
<comment type="subcellular location">
    <subcellularLocation>
        <location evidence="1">Nucleus</location>
    </subcellularLocation>
</comment>
<accession>A0ABQ8KIB3</accession>
<evidence type="ECO:0000256" key="4">
    <source>
        <dbReference type="ARBA" id="ARBA00023163"/>
    </source>
</evidence>
<evidence type="ECO:0000256" key="2">
    <source>
        <dbReference type="ARBA" id="ARBA00022723"/>
    </source>
</evidence>
<feature type="compositionally biased region" description="Polar residues" evidence="6">
    <location>
        <begin position="1"/>
        <end position="13"/>
    </location>
</feature>
<dbReference type="RefSeq" id="XP_047779778.1">
    <property type="nucleotide sequence ID" value="XM_047923480.1"/>
</dbReference>
<evidence type="ECO:0000256" key="1">
    <source>
        <dbReference type="ARBA" id="ARBA00004123"/>
    </source>
</evidence>
<evidence type="ECO:0000256" key="6">
    <source>
        <dbReference type="SAM" id="MobiDB-lite"/>
    </source>
</evidence>
<dbReference type="PANTHER" id="PTHR47338:SF5">
    <property type="entry name" value="ZN(II)2CYS6 TRANSCRIPTION FACTOR (EUROFUNG)"/>
    <property type="match status" value="1"/>
</dbReference>
<dbReference type="Pfam" id="PF00172">
    <property type="entry name" value="Zn_clus"/>
    <property type="match status" value="1"/>
</dbReference>
<keyword evidence="4" id="KW-0804">Transcription</keyword>
<keyword evidence="2" id="KW-0479">Metal-binding</keyword>
<sequence length="70" mass="7741">MSATQATNTSEQTQETEADGQENVTRVPRRTPMACTFCRGRKLKCDGQPTCANCNRRGLVCEYVPVSSQK</sequence>
<dbReference type="PROSITE" id="PS00463">
    <property type="entry name" value="ZN2_CY6_FUNGAL_1"/>
    <property type="match status" value="1"/>
</dbReference>
<evidence type="ECO:0000313" key="9">
    <source>
        <dbReference type="Proteomes" id="UP000814176"/>
    </source>
</evidence>
<dbReference type="InterPro" id="IPR036864">
    <property type="entry name" value="Zn2-C6_fun-type_DNA-bd_sf"/>
</dbReference>
<dbReference type="EMBL" id="JADCUA010000008">
    <property type="protein sequence ID" value="KAH9837740.1"/>
    <property type="molecule type" value="Genomic_DNA"/>
</dbReference>
<dbReference type="CDD" id="cd00067">
    <property type="entry name" value="GAL4"/>
    <property type="match status" value="1"/>
</dbReference>
<dbReference type="InterPro" id="IPR050815">
    <property type="entry name" value="TF_fung"/>
</dbReference>
<proteinExistence type="predicted"/>
<feature type="domain" description="Zn(2)-C6 fungal-type" evidence="7">
    <location>
        <begin position="34"/>
        <end position="63"/>
    </location>
</feature>
<dbReference type="SMART" id="SM00066">
    <property type="entry name" value="GAL4"/>
    <property type="match status" value="1"/>
</dbReference>
<feature type="region of interest" description="Disordered" evidence="6">
    <location>
        <begin position="1"/>
        <end position="26"/>
    </location>
</feature>
<evidence type="ECO:0000259" key="7">
    <source>
        <dbReference type="PROSITE" id="PS50048"/>
    </source>
</evidence>
<reference evidence="8 9" key="1">
    <citation type="journal article" date="2021" name="Environ. Microbiol.">
        <title>Gene family expansions and transcriptome signatures uncover fungal adaptations to wood decay.</title>
        <authorList>
            <person name="Hage H."/>
            <person name="Miyauchi S."/>
            <person name="Viragh M."/>
            <person name="Drula E."/>
            <person name="Min B."/>
            <person name="Chaduli D."/>
            <person name="Navarro D."/>
            <person name="Favel A."/>
            <person name="Norest M."/>
            <person name="Lesage-Meessen L."/>
            <person name="Balint B."/>
            <person name="Merenyi Z."/>
            <person name="de Eugenio L."/>
            <person name="Morin E."/>
            <person name="Martinez A.T."/>
            <person name="Baldrian P."/>
            <person name="Stursova M."/>
            <person name="Martinez M.J."/>
            <person name="Novotny C."/>
            <person name="Magnuson J.K."/>
            <person name="Spatafora J.W."/>
            <person name="Maurice S."/>
            <person name="Pangilinan J."/>
            <person name="Andreopoulos W."/>
            <person name="LaButti K."/>
            <person name="Hundley H."/>
            <person name="Na H."/>
            <person name="Kuo A."/>
            <person name="Barry K."/>
            <person name="Lipzen A."/>
            <person name="Henrissat B."/>
            <person name="Riley R."/>
            <person name="Ahrendt S."/>
            <person name="Nagy L.G."/>
            <person name="Grigoriev I.V."/>
            <person name="Martin F."/>
            <person name="Rosso M.N."/>
        </authorList>
    </citation>
    <scope>NUCLEOTIDE SEQUENCE [LARGE SCALE GENOMIC DNA]</scope>
    <source>
        <strain evidence="8 9">CIRM-BRFM 1785</strain>
    </source>
</reference>
<comment type="caution">
    <text evidence="8">The sequence shown here is derived from an EMBL/GenBank/DDBJ whole genome shotgun (WGS) entry which is preliminary data.</text>
</comment>
<protein>
    <recommendedName>
        <fullName evidence="7">Zn(2)-C6 fungal-type domain-containing protein</fullName>
    </recommendedName>
</protein>
<name>A0ABQ8KIB3_9APHY</name>
<dbReference type="Gene3D" id="4.10.240.10">
    <property type="entry name" value="Zn(2)-C6 fungal-type DNA-binding domain"/>
    <property type="match status" value="1"/>
</dbReference>
<organism evidence="8 9">
    <name type="scientific">Rhodofomes roseus</name>
    <dbReference type="NCBI Taxonomy" id="34475"/>
    <lineage>
        <taxon>Eukaryota</taxon>
        <taxon>Fungi</taxon>
        <taxon>Dikarya</taxon>
        <taxon>Basidiomycota</taxon>
        <taxon>Agaricomycotina</taxon>
        <taxon>Agaricomycetes</taxon>
        <taxon>Polyporales</taxon>
        <taxon>Rhodofomes</taxon>
    </lineage>
</organism>
<evidence type="ECO:0000256" key="5">
    <source>
        <dbReference type="ARBA" id="ARBA00023242"/>
    </source>
</evidence>
<keyword evidence="5" id="KW-0539">Nucleus</keyword>
<keyword evidence="3" id="KW-0805">Transcription regulation</keyword>
<dbReference type="GeneID" id="72004212"/>
<evidence type="ECO:0000313" key="8">
    <source>
        <dbReference type="EMBL" id="KAH9837740.1"/>
    </source>
</evidence>
<keyword evidence="9" id="KW-1185">Reference proteome</keyword>